<evidence type="ECO:0008006" key="3">
    <source>
        <dbReference type="Google" id="ProtNLM"/>
    </source>
</evidence>
<dbReference type="STRING" id="1806994.A0A507C7L9"/>
<dbReference type="Gene3D" id="1.20.58.670">
    <property type="entry name" value="Dsl1p vesicle tethering complex, Tip20p subunit, domain D"/>
    <property type="match status" value="1"/>
</dbReference>
<dbReference type="PANTHER" id="PTHR13520">
    <property type="entry name" value="RAD50-INTERACTING PROTEIN 1 RINT-1"/>
    <property type="match status" value="1"/>
</dbReference>
<name>A0A507C7L9_9FUNG</name>
<evidence type="ECO:0000313" key="1">
    <source>
        <dbReference type="EMBL" id="TPX35139.1"/>
    </source>
</evidence>
<dbReference type="GO" id="GO:0006888">
    <property type="term" value="P:endoplasmic reticulum to Golgi vesicle-mediated transport"/>
    <property type="evidence" value="ECO:0007669"/>
    <property type="project" value="InterPro"/>
</dbReference>
<protein>
    <recommendedName>
        <fullName evidence="3">RAD50-interacting protein 1</fullName>
    </recommendedName>
</protein>
<proteinExistence type="predicted"/>
<dbReference type="GO" id="GO:0070939">
    <property type="term" value="C:Dsl1/NZR complex"/>
    <property type="evidence" value="ECO:0007669"/>
    <property type="project" value="InterPro"/>
</dbReference>
<dbReference type="InterPro" id="IPR007528">
    <property type="entry name" value="RINT1_Tip20"/>
</dbReference>
<dbReference type="EMBL" id="QEAO01000010">
    <property type="protein sequence ID" value="TPX35139.1"/>
    <property type="molecule type" value="Genomic_DNA"/>
</dbReference>
<dbReference type="InterPro" id="IPR042042">
    <property type="entry name" value="Tip20p_domB"/>
</dbReference>
<keyword evidence="2" id="KW-1185">Reference proteome</keyword>
<dbReference type="PROSITE" id="PS51386">
    <property type="entry name" value="RINT1_TIP20"/>
    <property type="match status" value="1"/>
</dbReference>
<dbReference type="GO" id="GO:0060628">
    <property type="term" value="P:regulation of ER to Golgi vesicle-mediated transport"/>
    <property type="evidence" value="ECO:0007669"/>
    <property type="project" value="TreeGrafter"/>
</dbReference>
<gene>
    <name evidence="1" type="ORF">SmJEL517_g02386</name>
</gene>
<dbReference type="RefSeq" id="XP_031025724.1">
    <property type="nucleotide sequence ID" value="XM_031168314.1"/>
</dbReference>
<dbReference type="AlphaFoldDB" id="A0A507C7L9"/>
<sequence length="733" mass="82242">MIATTLTQLLPDQASLDNIHALVDHALRSHLQIQARLQERNATTPRRVKALSEAALNLKSTLSAIKTEIRDLRALINQLLSSGTHETIRFVKESRRVADQLRNVCNYLATVSKFVNLKNLVANDIPTLSTYTELLALRDGIPVSSNRLRLTDHIGSVALDQRLVGLGWPTQMETTNLEAMRPFRDTFHELVILESLDGIETATASSPRHLAEPPTAIKCLVKPILLRFQYHFSGDRPTNRRDKPEWMFKFIQKSISDHAMLLAQHIQPLFHDSPFSTLDAKNEFIQCLVIAMIDKLVSEASIRTKDPSLLSPCIKAAIDFDRTLLNTFDYQPRWTGTGSNSWKGCASVFLDDVDVFGAWLQYERERAHKALIGIVSSPTAWDFEQGVEDQDIMPTSSSVQFMNLFDTVTDVYAQLPSLSHRLTFFTSLTLDVLEDYLSSCRDVAENVYRKLPSVSNIDKRQATISTRIETLCKCVSSLDFVCEMLRDRAESDFFLDLWDHIVTAKGESPARASGKATSLASTAFDDVMRAYDGCISRISEVIQDVAFQEFVESVWMYEKKKTWAENLPLATTPSPELLPSLSIVKSHLDIIRAHLPSRVFKKHVLIPLAARIDDHLFQRVVMKNRFSKMGASAFAVDMWQGVIRSKTWDVVAGGGDIDKGVRRVEKLFGRIVDAAHLLNLPATTSTGSLSMTTVVQALGSVKNPVLEDRDALKVYKLAAREVIEVLARRIDFG</sequence>
<dbReference type="OrthoDB" id="407410at2759"/>
<organism evidence="1 2">
    <name type="scientific">Synchytrium microbalum</name>
    <dbReference type="NCBI Taxonomy" id="1806994"/>
    <lineage>
        <taxon>Eukaryota</taxon>
        <taxon>Fungi</taxon>
        <taxon>Fungi incertae sedis</taxon>
        <taxon>Chytridiomycota</taxon>
        <taxon>Chytridiomycota incertae sedis</taxon>
        <taxon>Chytridiomycetes</taxon>
        <taxon>Synchytriales</taxon>
        <taxon>Synchytriaceae</taxon>
        <taxon>Synchytrium</taxon>
    </lineage>
</organism>
<accession>A0A507C7L9</accession>
<dbReference type="Gene3D" id="1.20.58.1420">
    <property type="entry name" value="Dsl1p vesicle tethering complex, Tip20p subunit, domain B"/>
    <property type="match status" value="1"/>
</dbReference>
<evidence type="ECO:0000313" key="2">
    <source>
        <dbReference type="Proteomes" id="UP000319731"/>
    </source>
</evidence>
<reference evidence="1 2" key="1">
    <citation type="journal article" date="2019" name="Sci. Rep.">
        <title>Comparative genomics of chytrid fungi reveal insights into the obligate biotrophic and pathogenic lifestyle of Synchytrium endobioticum.</title>
        <authorList>
            <person name="van de Vossenberg B.T.L.H."/>
            <person name="Warris S."/>
            <person name="Nguyen H.D.T."/>
            <person name="van Gent-Pelzer M.P.E."/>
            <person name="Joly D.L."/>
            <person name="van de Geest H.C."/>
            <person name="Bonants P.J.M."/>
            <person name="Smith D.S."/>
            <person name="Levesque C.A."/>
            <person name="van der Lee T.A.J."/>
        </authorList>
    </citation>
    <scope>NUCLEOTIDE SEQUENCE [LARGE SCALE GENOMIC DNA]</scope>
    <source>
        <strain evidence="1 2">JEL517</strain>
    </source>
</reference>
<dbReference type="Pfam" id="PF04437">
    <property type="entry name" value="RINT1_TIP1"/>
    <property type="match status" value="1"/>
</dbReference>
<dbReference type="GeneID" id="42003611"/>
<dbReference type="GO" id="GO:0006890">
    <property type="term" value="P:retrograde vesicle-mediated transport, Golgi to endoplasmic reticulum"/>
    <property type="evidence" value="ECO:0007669"/>
    <property type="project" value="InterPro"/>
</dbReference>
<dbReference type="Proteomes" id="UP000319731">
    <property type="component" value="Unassembled WGS sequence"/>
</dbReference>
<dbReference type="InterPro" id="IPR042044">
    <property type="entry name" value="EXOC6PINT-1/Sec15/Tip20_C_dom2"/>
</dbReference>
<comment type="caution">
    <text evidence="1">The sequence shown here is derived from an EMBL/GenBank/DDBJ whole genome shotgun (WGS) entry which is preliminary data.</text>
</comment>
<dbReference type="PANTHER" id="PTHR13520:SF0">
    <property type="entry name" value="RAD50-INTERACTING PROTEIN 1"/>
    <property type="match status" value="1"/>
</dbReference>